<comment type="caution">
    <text evidence="4">The sequence shown here is derived from an EMBL/GenBank/DDBJ whole genome shotgun (WGS) entry which is preliminary data.</text>
</comment>
<accession>A0A8H5AGD3</accession>
<dbReference type="Pfam" id="PF07859">
    <property type="entry name" value="Abhydrolase_3"/>
    <property type="match status" value="1"/>
</dbReference>
<dbReference type="PANTHER" id="PTHR48081">
    <property type="entry name" value="AB HYDROLASE SUPERFAMILY PROTEIN C4A8.06C"/>
    <property type="match status" value="1"/>
</dbReference>
<dbReference type="AlphaFoldDB" id="A0A8H5AGD3"/>
<dbReference type="InterPro" id="IPR029058">
    <property type="entry name" value="AB_hydrolase_fold"/>
</dbReference>
<protein>
    <recommendedName>
        <fullName evidence="6">Alpha/beta hydrolase fold-3 domain-containing protein</fullName>
    </recommendedName>
</protein>
<feature type="domain" description="Dienelactone hydrolase" evidence="2">
    <location>
        <begin position="235"/>
        <end position="283"/>
    </location>
</feature>
<proteinExistence type="predicted"/>
<dbReference type="GO" id="GO:0016787">
    <property type="term" value="F:hydrolase activity"/>
    <property type="evidence" value="ECO:0007669"/>
    <property type="project" value="UniProtKB-KW"/>
</dbReference>
<feature type="domain" description="Alpha/beta hydrolase fold-3" evidence="3">
    <location>
        <begin position="36"/>
        <end position="133"/>
    </location>
</feature>
<name>A0A8H5AGD3_FUSOX</name>
<evidence type="ECO:0000313" key="5">
    <source>
        <dbReference type="Proteomes" id="UP000558688"/>
    </source>
</evidence>
<dbReference type="InterPro" id="IPR050300">
    <property type="entry name" value="GDXG_lipolytic_enzyme"/>
</dbReference>
<dbReference type="EMBL" id="JAAFOW010000779">
    <property type="protein sequence ID" value="KAF5264219.1"/>
    <property type="molecule type" value="Genomic_DNA"/>
</dbReference>
<evidence type="ECO:0000259" key="2">
    <source>
        <dbReference type="Pfam" id="PF01738"/>
    </source>
</evidence>
<gene>
    <name evidence="4" type="ORF">FOXYS1_5005</name>
</gene>
<dbReference type="InterPro" id="IPR013094">
    <property type="entry name" value="AB_hydrolase_3"/>
</dbReference>
<dbReference type="SUPFAM" id="SSF53474">
    <property type="entry name" value="alpha/beta-Hydrolases"/>
    <property type="match status" value="1"/>
</dbReference>
<dbReference type="Pfam" id="PF01738">
    <property type="entry name" value="DLH"/>
    <property type="match status" value="1"/>
</dbReference>
<dbReference type="InterPro" id="IPR002925">
    <property type="entry name" value="Dienelactn_hydro"/>
</dbReference>
<organism evidence="4 5">
    <name type="scientific">Fusarium oxysporum</name>
    <name type="common">Fusarium vascular wilt</name>
    <dbReference type="NCBI Taxonomy" id="5507"/>
    <lineage>
        <taxon>Eukaryota</taxon>
        <taxon>Fungi</taxon>
        <taxon>Dikarya</taxon>
        <taxon>Ascomycota</taxon>
        <taxon>Pezizomycotina</taxon>
        <taxon>Sordariomycetes</taxon>
        <taxon>Hypocreomycetidae</taxon>
        <taxon>Hypocreales</taxon>
        <taxon>Nectriaceae</taxon>
        <taxon>Fusarium</taxon>
        <taxon>Fusarium oxysporum species complex</taxon>
    </lineage>
</organism>
<dbReference type="PANTHER" id="PTHR48081:SF3">
    <property type="entry name" value="ALPHA_BETA HYDROLASE FOLD-3 DOMAIN-CONTAINING PROTEIN"/>
    <property type="match status" value="1"/>
</dbReference>
<reference evidence="4" key="1">
    <citation type="submission" date="2020-02" db="EMBL/GenBank/DDBJ databases">
        <title>Identification and distribution of gene clusters putatively required for synthesis of sphingolipid metabolism inhibitors in phylogenetically diverse species of the filamentous fungus Fusarium.</title>
        <authorList>
            <person name="Kim H.-S."/>
            <person name="Busman M."/>
            <person name="Brown D.W."/>
            <person name="Divon H."/>
            <person name="Uhlig S."/>
            <person name="Proctor R.H."/>
        </authorList>
    </citation>
    <scope>NUCLEOTIDE SEQUENCE [LARGE SCALE GENOMIC DNA]</scope>
    <source>
        <strain evidence="4">NRRL 39464</strain>
    </source>
</reference>
<keyword evidence="1" id="KW-0378">Hydrolase</keyword>
<evidence type="ECO:0000256" key="1">
    <source>
        <dbReference type="ARBA" id="ARBA00022801"/>
    </source>
</evidence>
<evidence type="ECO:0000313" key="4">
    <source>
        <dbReference type="EMBL" id="KAF5264219.1"/>
    </source>
</evidence>
<evidence type="ECO:0000259" key="3">
    <source>
        <dbReference type="Pfam" id="PF07859"/>
    </source>
</evidence>
<dbReference type="Proteomes" id="UP000558688">
    <property type="component" value="Unassembled WGS sequence"/>
</dbReference>
<sequence>MAERKAYIFKEVANTKIAADVYYGKEGINDTHPIALYVHGGSFTLGAKEMLNKNYSNKLTELGFVVVSPNYRLAPTINVFDGPVTDVRDAYTWAASKLPALLEKDANVHVDPKRVVVFGHSCGGTLALLTALLPNPPLAILDLFGMIYLQNEAFHTASTKPAPPLEDDFVNKVYKDIPPPTAGPSPFGPNGPNFADYRVAWMFKRINQGKHMSEVIADGDYARVDPATLFAKGFPPTYFIHGTADFLVPHSISQRAHDELKNLGVETQIELIEGAGHGFDAGAAPGDEKFTIISRGFDFLKAHV</sequence>
<dbReference type="Gene3D" id="3.40.50.1820">
    <property type="entry name" value="alpha/beta hydrolase"/>
    <property type="match status" value="1"/>
</dbReference>
<evidence type="ECO:0008006" key="6">
    <source>
        <dbReference type="Google" id="ProtNLM"/>
    </source>
</evidence>